<feature type="transmembrane region" description="Helical" evidence="5">
    <location>
        <begin position="163"/>
        <end position="184"/>
    </location>
</feature>
<feature type="transmembrane region" description="Helical" evidence="5">
    <location>
        <begin position="12"/>
        <end position="34"/>
    </location>
</feature>
<dbReference type="InterPro" id="IPR053150">
    <property type="entry name" value="Teicoplanin_resist-assoc"/>
</dbReference>
<accession>B3DS16</accession>
<sequence length="344" mass="38447">MGFLKNFSEPFAFALALWPFVSMLLTVPVLALLYHRDNRIRLSSAIVAYGTVLYLLGLLCFTLYPMPADAAAYCAAHHLTPQLNPLQFIGDIRTDGLTAVLQIAFNIVFFLPLGFIMGRIWRWPLPVTAVLSFATSLFLETMQLTGLMGVFPCAYRLFDVDDLLWNTTGALIGFALAMLSLRLIPARVADMTPTTTPGFMRRLITFIIDMTLIGFAVMPTHLFVMIVRSNLPSGSNGSWQSMEPFDWTGSILFLAALILFLAALILFEGVVPWLRGGCTLGGSFTHMTIETRPREGWLRVAFYVARMATLIAVVWWHSGGFNLLVFIGLGIFWLVKRQMPYDLI</sequence>
<dbReference type="InterPro" id="IPR006976">
    <property type="entry name" value="VanZ-like"/>
</dbReference>
<feature type="domain" description="VanZ-like" evidence="6">
    <location>
        <begin position="52"/>
        <end position="179"/>
    </location>
</feature>
<keyword evidence="2 5" id="KW-0812">Transmembrane</keyword>
<dbReference type="RefSeq" id="WP_010080640.1">
    <property type="nucleotide sequence ID" value="NC_010816.1"/>
</dbReference>
<comment type="subcellular location">
    <subcellularLocation>
        <location evidence="1">Membrane</location>
        <topology evidence="1">Multi-pass membrane protein</topology>
    </subcellularLocation>
</comment>
<protein>
    <submittedName>
        <fullName evidence="8">Glycopeptide antibiotics resistance protein</fullName>
    </submittedName>
</protein>
<gene>
    <name evidence="8" type="primary">vanZ</name>
    <name evidence="8" type="ordered locus">BLD_0489</name>
</gene>
<name>B3DS16_BIFLD</name>
<feature type="transmembrane region" description="Helical" evidence="5">
    <location>
        <begin position="247"/>
        <end position="267"/>
    </location>
</feature>
<dbReference type="GO" id="GO:0016020">
    <property type="term" value="C:membrane"/>
    <property type="evidence" value="ECO:0007669"/>
    <property type="project" value="UniProtKB-SubCell"/>
</dbReference>
<evidence type="ECO:0000256" key="1">
    <source>
        <dbReference type="ARBA" id="ARBA00004141"/>
    </source>
</evidence>
<evidence type="ECO:0000259" key="6">
    <source>
        <dbReference type="Pfam" id="PF04892"/>
    </source>
</evidence>
<dbReference type="PANTHER" id="PTHR36834:SF1">
    <property type="entry name" value="INTEGRAL MEMBRANE PROTEIN"/>
    <property type="match status" value="1"/>
</dbReference>
<dbReference type="InterPro" id="IPR010432">
    <property type="entry name" value="RDD"/>
</dbReference>
<dbReference type="KEGG" id="blj:BLD_0489"/>
<proteinExistence type="predicted"/>
<keyword evidence="4 5" id="KW-0472">Membrane</keyword>
<dbReference type="EMBL" id="CP000605">
    <property type="protein sequence ID" value="ACD97935.1"/>
    <property type="molecule type" value="Genomic_DNA"/>
</dbReference>
<evidence type="ECO:0000256" key="4">
    <source>
        <dbReference type="ARBA" id="ARBA00023136"/>
    </source>
</evidence>
<dbReference type="Pfam" id="PF06271">
    <property type="entry name" value="RDD"/>
    <property type="match status" value="1"/>
</dbReference>
<keyword evidence="3 5" id="KW-1133">Transmembrane helix</keyword>
<feature type="transmembrane region" description="Helical" evidence="5">
    <location>
        <begin position="204"/>
        <end position="227"/>
    </location>
</feature>
<dbReference type="Proteomes" id="UP000002419">
    <property type="component" value="Chromosome"/>
</dbReference>
<reference evidence="8 9" key="2">
    <citation type="journal article" date="2008" name="BMC Genomics">
        <title>Comparative genomic analysis of the gut bacterium Bifidobacterium longum reveals loci susceptible to deletion during pure culture growth.</title>
        <authorList>
            <person name="Lee J.H."/>
            <person name="Karamychev V.N."/>
            <person name="Kozyavkin S.A."/>
            <person name="Mills D."/>
            <person name="Pavlov A.R."/>
            <person name="Pavlova N.V."/>
            <person name="Polouchine N.N."/>
            <person name="Richardson P.M."/>
            <person name="Shakhova V.V."/>
            <person name="Slesarev A.I."/>
            <person name="Weimer B."/>
            <person name="O'Sullivan D.J."/>
        </authorList>
    </citation>
    <scope>NUCLEOTIDE SEQUENCE [LARGE SCALE GENOMIC DNA]</scope>
    <source>
        <strain evidence="8 9">DJO10A</strain>
    </source>
</reference>
<evidence type="ECO:0000313" key="8">
    <source>
        <dbReference type="EMBL" id="ACD97935.1"/>
    </source>
</evidence>
<evidence type="ECO:0000256" key="2">
    <source>
        <dbReference type="ARBA" id="ARBA00022692"/>
    </source>
</evidence>
<evidence type="ECO:0000313" key="9">
    <source>
        <dbReference type="Proteomes" id="UP000002419"/>
    </source>
</evidence>
<reference evidence="8 9" key="1">
    <citation type="journal article" date="2006" name="Appl. Environ. Microbiol.">
        <title>Sequence analysis of two cryptic plasmids from Bifidobacterium longum DJO10A and construction of a shuttle cloning vector.</title>
        <authorList>
            <person name="Lee J.H."/>
            <person name="O'Sullivan D.J."/>
        </authorList>
    </citation>
    <scope>NUCLEOTIDE SEQUENCE [LARGE SCALE GENOMIC DNA]</scope>
    <source>
        <strain evidence="8 9">DJO10A</strain>
    </source>
</reference>
<dbReference type="AlphaFoldDB" id="B3DS16"/>
<evidence type="ECO:0000256" key="3">
    <source>
        <dbReference type="ARBA" id="ARBA00022989"/>
    </source>
</evidence>
<evidence type="ECO:0000259" key="7">
    <source>
        <dbReference type="Pfam" id="PF06271"/>
    </source>
</evidence>
<feature type="transmembrane region" description="Helical" evidence="5">
    <location>
        <begin position="129"/>
        <end position="151"/>
    </location>
</feature>
<feature type="transmembrane region" description="Helical" evidence="5">
    <location>
        <begin position="46"/>
        <end position="64"/>
    </location>
</feature>
<organism evidence="8 9">
    <name type="scientific">Bifidobacterium longum (strain DJO10A)</name>
    <dbReference type="NCBI Taxonomy" id="205913"/>
    <lineage>
        <taxon>Bacteria</taxon>
        <taxon>Bacillati</taxon>
        <taxon>Actinomycetota</taxon>
        <taxon>Actinomycetes</taxon>
        <taxon>Bifidobacteriales</taxon>
        <taxon>Bifidobacteriaceae</taxon>
        <taxon>Bifidobacterium</taxon>
    </lineage>
</organism>
<feature type="transmembrane region" description="Helical" evidence="5">
    <location>
        <begin position="319"/>
        <end position="335"/>
    </location>
</feature>
<evidence type="ECO:0000256" key="5">
    <source>
        <dbReference type="SAM" id="Phobius"/>
    </source>
</evidence>
<feature type="transmembrane region" description="Helical" evidence="5">
    <location>
        <begin position="96"/>
        <end position="117"/>
    </location>
</feature>
<dbReference type="Pfam" id="PF04892">
    <property type="entry name" value="VanZ"/>
    <property type="match status" value="1"/>
</dbReference>
<dbReference type="PANTHER" id="PTHR36834">
    <property type="entry name" value="MEMBRANE PROTEIN-RELATED"/>
    <property type="match status" value="1"/>
</dbReference>
<feature type="domain" description="RDD" evidence="7">
    <location>
        <begin position="196"/>
        <end position="343"/>
    </location>
</feature>
<dbReference type="HOGENOM" id="CLU_042608_0_0_11"/>